<reference evidence="2" key="1">
    <citation type="journal article" date="2020" name="Cell">
        <title>Large-Scale Comparative Analyses of Tick Genomes Elucidate Their Genetic Diversity and Vector Capacities.</title>
        <authorList>
            <consortium name="Tick Genome and Microbiome Consortium (TIGMIC)"/>
            <person name="Jia N."/>
            <person name="Wang J."/>
            <person name="Shi W."/>
            <person name="Du L."/>
            <person name="Sun Y."/>
            <person name="Zhan W."/>
            <person name="Jiang J.F."/>
            <person name="Wang Q."/>
            <person name="Zhang B."/>
            <person name="Ji P."/>
            <person name="Bell-Sakyi L."/>
            <person name="Cui X.M."/>
            <person name="Yuan T.T."/>
            <person name="Jiang B.G."/>
            <person name="Yang W.F."/>
            <person name="Lam T.T."/>
            <person name="Chang Q.C."/>
            <person name="Ding S.J."/>
            <person name="Wang X.J."/>
            <person name="Zhu J.G."/>
            <person name="Ruan X.D."/>
            <person name="Zhao L."/>
            <person name="Wei J.T."/>
            <person name="Ye R.Z."/>
            <person name="Que T.C."/>
            <person name="Du C.H."/>
            <person name="Zhou Y.H."/>
            <person name="Cheng J.X."/>
            <person name="Dai P.F."/>
            <person name="Guo W.B."/>
            <person name="Han X.H."/>
            <person name="Huang E.J."/>
            <person name="Li L.F."/>
            <person name="Wei W."/>
            <person name="Gao Y.C."/>
            <person name="Liu J.Z."/>
            <person name="Shao H.Z."/>
            <person name="Wang X."/>
            <person name="Wang C.C."/>
            <person name="Yang T.C."/>
            <person name="Huo Q.B."/>
            <person name="Li W."/>
            <person name="Chen H.Y."/>
            <person name="Chen S.E."/>
            <person name="Zhou L.G."/>
            <person name="Ni X.B."/>
            <person name="Tian J.H."/>
            <person name="Sheng Y."/>
            <person name="Liu T."/>
            <person name="Pan Y.S."/>
            <person name="Xia L.Y."/>
            <person name="Li J."/>
            <person name="Zhao F."/>
            <person name="Cao W.C."/>
        </authorList>
    </citation>
    <scope>NUCLEOTIDE SEQUENCE</scope>
    <source>
        <strain evidence="2">Rmic-2018</strain>
    </source>
</reference>
<dbReference type="SUPFAM" id="SSF53167">
    <property type="entry name" value="Purine and uridine phosphorylases"/>
    <property type="match status" value="1"/>
</dbReference>
<comment type="caution">
    <text evidence="2">The sequence shown here is derived from an EMBL/GenBank/DDBJ whole genome shotgun (WGS) entry which is preliminary data.</text>
</comment>
<dbReference type="GO" id="GO:0006218">
    <property type="term" value="P:uridine catabolic process"/>
    <property type="evidence" value="ECO:0007669"/>
    <property type="project" value="TreeGrafter"/>
</dbReference>
<accession>A0A9J6DLN5</accession>
<dbReference type="VEuPathDB" id="VectorBase:LOC119171861"/>
<dbReference type="InterPro" id="IPR000845">
    <property type="entry name" value="Nucleoside_phosphorylase_d"/>
</dbReference>
<gene>
    <name evidence="2" type="ORF">HPB51_010852</name>
</gene>
<dbReference type="PANTHER" id="PTHR43691:SF11">
    <property type="entry name" value="FI09636P-RELATED"/>
    <property type="match status" value="1"/>
</dbReference>
<evidence type="ECO:0000313" key="3">
    <source>
        <dbReference type="Proteomes" id="UP000821866"/>
    </source>
</evidence>
<reference evidence="2" key="2">
    <citation type="submission" date="2021-09" db="EMBL/GenBank/DDBJ databases">
        <authorList>
            <person name="Jia N."/>
            <person name="Wang J."/>
            <person name="Shi W."/>
            <person name="Du L."/>
            <person name="Sun Y."/>
            <person name="Zhan W."/>
            <person name="Jiang J."/>
            <person name="Wang Q."/>
            <person name="Zhang B."/>
            <person name="Ji P."/>
            <person name="Sakyi L.B."/>
            <person name="Cui X."/>
            <person name="Yuan T."/>
            <person name="Jiang B."/>
            <person name="Yang W."/>
            <person name="Lam T.T.-Y."/>
            <person name="Chang Q."/>
            <person name="Ding S."/>
            <person name="Wang X."/>
            <person name="Zhu J."/>
            <person name="Ruan X."/>
            <person name="Zhao L."/>
            <person name="Wei J."/>
            <person name="Que T."/>
            <person name="Du C."/>
            <person name="Cheng J."/>
            <person name="Dai P."/>
            <person name="Han X."/>
            <person name="Huang E."/>
            <person name="Gao Y."/>
            <person name="Liu J."/>
            <person name="Shao H."/>
            <person name="Ye R."/>
            <person name="Li L."/>
            <person name="Wei W."/>
            <person name="Wang X."/>
            <person name="Wang C."/>
            <person name="Huo Q."/>
            <person name="Li W."/>
            <person name="Guo W."/>
            <person name="Chen H."/>
            <person name="Chen S."/>
            <person name="Zhou L."/>
            <person name="Zhou L."/>
            <person name="Ni X."/>
            <person name="Tian J."/>
            <person name="Zhou Y."/>
            <person name="Sheng Y."/>
            <person name="Liu T."/>
            <person name="Pan Y."/>
            <person name="Xia L."/>
            <person name="Li J."/>
            <person name="Zhao F."/>
            <person name="Cao W."/>
        </authorList>
    </citation>
    <scope>NUCLEOTIDE SEQUENCE</scope>
    <source>
        <strain evidence="2">Rmic-2018</strain>
        <tissue evidence="2">Larvae</tissue>
    </source>
</reference>
<dbReference type="AlphaFoldDB" id="A0A9J6DLN5"/>
<dbReference type="GO" id="GO:0004850">
    <property type="term" value="F:uridine phosphorylase activity"/>
    <property type="evidence" value="ECO:0007669"/>
    <property type="project" value="TreeGrafter"/>
</dbReference>
<evidence type="ECO:0000259" key="1">
    <source>
        <dbReference type="Pfam" id="PF01048"/>
    </source>
</evidence>
<organism evidence="2 3">
    <name type="scientific">Rhipicephalus microplus</name>
    <name type="common">Cattle tick</name>
    <name type="synonym">Boophilus microplus</name>
    <dbReference type="NCBI Taxonomy" id="6941"/>
    <lineage>
        <taxon>Eukaryota</taxon>
        <taxon>Metazoa</taxon>
        <taxon>Ecdysozoa</taxon>
        <taxon>Arthropoda</taxon>
        <taxon>Chelicerata</taxon>
        <taxon>Arachnida</taxon>
        <taxon>Acari</taxon>
        <taxon>Parasitiformes</taxon>
        <taxon>Ixodida</taxon>
        <taxon>Ixodoidea</taxon>
        <taxon>Ixodidae</taxon>
        <taxon>Rhipicephalinae</taxon>
        <taxon>Rhipicephalus</taxon>
        <taxon>Boophilus</taxon>
    </lineage>
</organism>
<proteinExistence type="predicted"/>
<dbReference type="Gene3D" id="3.40.50.1580">
    <property type="entry name" value="Nucleoside phosphorylase domain"/>
    <property type="match status" value="1"/>
</dbReference>
<sequence>MWRTSAAKKRSLQLYLEYKQAPDREPFYRGDRESALLFQARTGSLPTRKRHWELFDTDPSCRLCGATEETIQHILMDCPRLGARDLPKLNLAEYLGLPDDPVDIRVEHTESAKRRLKLWDRLCWQVDKHPDSQARLDGAICHYTEDEKMKFLEKLLQLGVVNIEMESSQFAAMCHHAGVKGAVVCVTLLDRMQGDQVTASKDVMAEWQRRPQELVVHFMARRLGVTLCA</sequence>
<name>A0A9J6DLN5_RHIMP</name>
<protein>
    <recommendedName>
        <fullName evidence="1">Nucleoside phosphorylase domain-containing protein</fullName>
    </recommendedName>
</protein>
<keyword evidence="3" id="KW-1185">Reference proteome</keyword>
<dbReference type="PANTHER" id="PTHR43691">
    <property type="entry name" value="URIDINE PHOSPHORYLASE"/>
    <property type="match status" value="1"/>
</dbReference>
<evidence type="ECO:0000313" key="2">
    <source>
        <dbReference type="EMBL" id="KAH8023068.1"/>
    </source>
</evidence>
<dbReference type="EMBL" id="JABSTU010000008">
    <property type="protein sequence ID" value="KAH8023068.1"/>
    <property type="molecule type" value="Genomic_DNA"/>
</dbReference>
<dbReference type="GO" id="GO:0005829">
    <property type="term" value="C:cytosol"/>
    <property type="evidence" value="ECO:0007669"/>
    <property type="project" value="TreeGrafter"/>
</dbReference>
<feature type="domain" description="Nucleoside phosphorylase" evidence="1">
    <location>
        <begin position="146"/>
        <end position="218"/>
    </location>
</feature>
<dbReference type="InterPro" id="IPR035994">
    <property type="entry name" value="Nucleoside_phosphorylase_sf"/>
</dbReference>
<dbReference type="Proteomes" id="UP000821866">
    <property type="component" value="Chromosome 6"/>
</dbReference>
<dbReference type="Pfam" id="PF01048">
    <property type="entry name" value="PNP_UDP_1"/>
    <property type="match status" value="1"/>
</dbReference>